<sequence>MAKPLTPAEEAFLAFDWAASQSWQQYYNNLYPTPPLNKLGKYKRAWFRRNVDSNLPMDSTVGDPEPSKTTSTVNSAMESNNKSRQTQCGPSAGTNVPREGIVSEKLMTELDIALRIVYLVSTLATMLFRHVRFLPIGVSVLISQLSGLSFFLFLVIAIIKDNPPRWSMQWVRRIITDDNMQYLSYGVAVLGLPKTGVCAGPQLITCVIGLNRLYKQRRHLFPHIMKTPNATNIFNLIDRNSGSLLNSRAILEIATLVHILMAMTVGGASFLNVILYISFIKLKDIHLLAVLRQIDGMRQNINWSFSAEFIISILSSTIVPSYALTIYSKLVRYMTQYFNPTRY</sequence>
<reference evidence="3" key="1">
    <citation type="journal article" date="2014" name="Nucleic Acids Res.">
        <title>The evolutionary dynamics of variant antigen genes in Babesia reveal a history of genomic innovation underlying host-parasite interaction.</title>
        <authorList>
            <person name="Jackson A.P."/>
            <person name="Otto T.D."/>
            <person name="Darby A."/>
            <person name="Ramaprasad A."/>
            <person name="Xia D."/>
            <person name="Echaide I.E."/>
            <person name="Farber M."/>
            <person name="Gahlot S."/>
            <person name="Gamble J."/>
            <person name="Gupta D."/>
            <person name="Gupta Y."/>
            <person name="Jackson L."/>
            <person name="Malandrin L."/>
            <person name="Malas T.B."/>
            <person name="Moussa E."/>
            <person name="Nair M."/>
            <person name="Reid A.J."/>
            <person name="Sanders M."/>
            <person name="Sharma J."/>
            <person name="Tracey A."/>
            <person name="Quail M.A."/>
            <person name="Weir W."/>
            <person name="Wastling J.M."/>
            <person name="Hall N."/>
            <person name="Willadsen P."/>
            <person name="Lingelbach K."/>
            <person name="Shiels B."/>
            <person name="Tait A."/>
            <person name="Berriman M."/>
            <person name="Allred D.R."/>
            <person name="Pain A."/>
        </authorList>
    </citation>
    <scope>NUCLEOTIDE SEQUENCE</scope>
    <source>
        <strain evidence="3">1802A</strain>
    </source>
</reference>
<feature type="region of interest" description="Disordered" evidence="1">
    <location>
        <begin position="57"/>
        <end position="95"/>
    </location>
</feature>
<keyword evidence="2" id="KW-0472">Membrane</keyword>
<dbReference type="AlphaFoldDB" id="A0AAD9GFI1"/>
<accession>A0AAD9GFI1</accession>
<evidence type="ECO:0000256" key="1">
    <source>
        <dbReference type="SAM" id="MobiDB-lite"/>
    </source>
</evidence>
<proteinExistence type="predicted"/>
<dbReference type="Proteomes" id="UP001195914">
    <property type="component" value="Unassembled WGS sequence"/>
</dbReference>
<comment type="caution">
    <text evidence="3">The sequence shown here is derived from an EMBL/GenBank/DDBJ whole genome shotgun (WGS) entry which is preliminary data.</text>
</comment>
<feature type="compositionally biased region" description="Polar residues" evidence="1">
    <location>
        <begin position="67"/>
        <end position="94"/>
    </location>
</feature>
<dbReference type="InterPro" id="IPR005344">
    <property type="entry name" value="TMEM33/Pom33"/>
</dbReference>
<dbReference type="GO" id="GO:0016020">
    <property type="term" value="C:membrane"/>
    <property type="evidence" value="ECO:0007669"/>
    <property type="project" value="InterPro"/>
</dbReference>
<dbReference type="EMBL" id="JAHBMH010000033">
    <property type="protein sequence ID" value="KAK1937482.1"/>
    <property type="molecule type" value="Genomic_DNA"/>
</dbReference>
<protein>
    <submittedName>
        <fullName evidence="3">Uncharacterized protein</fullName>
    </submittedName>
</protein>
<evidence type="ECO:0000313" key="3">
    <source>
        <dbReference type="EMBL" id="KAK1937482.1"/>
    </source>
</evidence>
<organism evidence="3 4">
    <name type="scientific">Babesia divergens</name>
    <dbReference type="NCBI Taxonomy" id="32595"/>
    <lineage>
        <taxon>Eukaryota</taxon>
        <taxon>Sar</taxon>
        <taxon>Alveolata</taxon>
        <taxon>Apicomplexa</taxon>
        <taxon>Aconoidasida</taxon>
        <taxon>Piroplasmida</taxon>
        <taxon>Babesiidae</taxon>
        <taxon>Babesia</taxon>
    </lineage>
</organism>
<gene>
    <name evidence="3" type="ORF">X943_002190</name>
</gene>
<feature type="transmembrane region" description="Helical" evidence="2">
    <location>
        <begin position="249"/>
        <end position="280"/>
    </location>
</feature>
<dbReference type="Pfam" id="PF03661">
    <property type="entry name" value="TMEM33_Pom33"/>
    <property type="match status" value="1"/>
</dbReference>
<keyword evidence="2" id="KW-0812">Transmembrane</keyword>
<feature type="transmembrane region" description="Helical" evidence="2">
    <location>
        <begin position="300"/>
        <end position="324"/>
    </location>
</feature>
<keyword evidence="2" id="KW-1133">Transmembrane helix</keyword>
<evidence type="ECO:0000313" key="4">
    <source>
        <dbReference type="Proteomes" id="UP001195914"/>
    </source>
</evidence>
<keyword evidence="4" id="KW-1185">Reference proteome</keyword>
<name>A0AAD9GFI1_BABDI</name>
<evidence type="ECO:0000256" key="2">
    <source>
        <dbReference type="SAM" id="Phobius"/>
    </source>
</evidence>
<feature type="transmembrane region" description="Helical" evidence="2">
    <location>
        <begin position="136"/>
        <end position="159"/>
    </location>
</feature>
<reference evidence="3" key="2">
    <citation type="submission" date="2021-05" db="EMBL/GenBank/DDBJ databases">
        <authorList>
            <person name="Pain A."/>
        </authorList>
    </citation>
    <scope>NUCLEOTIDE SEQUENCE</scope>
    <source>
        <strain evidence="3">1802A</strain>
    </source>
</reference>